<dbReference type="GO" id="GO:0019784">
    <property type="term" value="F:deNEDDylase activity"/>
    <property type="evidence" value="ECO:0007669"/>
    <property type="project" value="InterPro"/>
</dbReference>
<keyword evidence="2" id="KW-0645">Protease</keyword>
<dbReference type="InterPro" id="IPR044613">
    <property type="entry name" value="Nep1/2-like"/>
</dbReference>
<evidence type="ECO:0000313" key="7">
    <source>
        <dbReference type="EMBL" id="KAA6395319.1"/>
    </source>
</evidence>
<evidence type="ECO:0000256" key="2">
    <source>
        <dbReference type="ARBA" id="ARBA00022670"/>
    </source>
</evidence>
<dbReference type="InterPro" id="IPR038765">
    <property type="entry name" value="Papain-like_cys_pep_sf"/>
</dbReference>
<dbReference type="PANTHER" id="PTHR46468">
    <property type="entry name" value="SENTRIN-SPECIFIC PROTEASE 8"/>
    <property type="match status" value="1"/>
</dbReference>
<evidence type="ECO:0000313" key="8">
    <source>
        <dbReference type="Proteomes" id="UP000324800"/>
    </source>
</evidence>
<dbReference type="AlphaFoldDB" id="A0A5J4WM26"/>
<dbReference type="InterPro" id="IPR003653">
    <property type="entry name" value="Peptidase_C48_C"/>
</dbReference>
<sequence>MDKDKRLPNAIIGSSPLSSQLQSMDSPPEFVSKIPVNQEIRQGGYDENYYEKDQKVIKERFGVTLRKYDLHTLFGHEWLNDEIINYFIELLKEKNERGNQLYMDCVCEQEMIMNELDEEDVYEEEYEYEDEDDKEDEIDLFVDLIQKDNRIQSNNICAWRDTPLPKCHTMNTFFYEKLIMTMRRPERDIIIKNKEKERRIKQSEKNNDENKERQKLQGKELRMVRDNEMEKDQKQKQYPIPASFLPSTGLTSSQQSQSQSFDKIIIPIHRSQHWTVAVINMRLRRLEYYDSLNYQYIPILTRLCKWMDDEYKDKIISKRGNEKEKGIQVGQINRNIQEDENEEIYPEIEGFDFSEWYSNGIQDQQKWRKHLYERNIMREERQQRRKQIETQIKEGNESKEKKKDKEIELKEMDINEQHIVETDKEEDQIEHERVYSRVVGSSYRPESMPKQKNYFDCGVFMMCVVERLMRNAPLRFSQNSIQATREALIKLFAEEETLEI</sequence>
<dbReference type="PROSITE" id="PS50600">
    <property type="entry name" value="ULP_PROTEASE"/>
    <property type="match status" value="1"/>
</dbReference>
<reference evidence="7 8" key="1">
    <citation type="submission" date="2019-03" db="EMBL/GenBank/DDBJ databases">
        <title>Single cell metagenomics reveals metabolic interactions within the superorganism composed of flagellate Streblomastix strix and complex community of Bacteroidetes bacteria on its surface.</title>
        <authorList>
            <person name="Treitli S.C."/>
            <person name="Kolisko M."/>
            <person name="Husnik F."/>
            <person name="Keeling P."/>
            <person name="Hampl V."/>
        </authorList>
    </citation>
    <scope>NUCLEOTIDE SEQUENCE [LARGE SCALE GENOMIC DNA]</scope>
    <source>
        <strain evidence="7">ST1C</strain>
    </source>
</reference>
<comment type="similarity">
    <text evidence="1">Belongs to the peptidase C48 family.</text>
</comment>
<evidence type="ECO:0000259" key="6">
    <source>
        <dbReference type="PROSITE" id="PS50600"/>
    </source>
</evidence>
<dbReference type="GO" id="GO:0000338">
    <property type="term" value="P:protein deneddylation"/>
    <property type="evidence" value="ECO:0007669"/>
    <property type="project" value="TreeGrafter"/>
</dbReference>
<organism evidence="7 8">
    <name type="scientific">Streblomastix strix</name>
    <dbReference type="NCBI Taxonomy" id="222440"/>
    <lineage>
        <taxon>Eukaryota</taxon>
        <taxon>Metamonada</taxon>
        <taxon>Preaxostyla</taxon>
        <taxon>Oxymonadida</taxon>
        <taxon>Streblomastigidae</taxon>
        <taxon>Streblomastix</taxon>
    </lineage>
</organism>
<protein>
    <recommendedName>
        <fullName evidence="6">Ubiquitin-like protease family profile domain-containing protein</fullName>
    </recommendedName>
</protein>
<evidence type="ECO:0000256" key="1">
    <source>
        <dbReference type="ARBA" id="ARBA00005234"/>
    </source>
</evidence>
<gene>
    <name evidence="7" type="ORF">EZS28_009152</name>
</gene>
<evidence type="ECO:0000256" key="5">
    <source>
        <dbReference type="SAM" id="MobiDB-lite"/>
    </source>
</evidence>
<keyword evidence="4" id="KW-0788">Thiol protease</keyword>
<comment type="caution">
    <text evidence="7">The sequence shown here is derived from an EMBL/GenBank/DDBJ whole genome shotgun (WGS) entry which is preliminary data.</text>
</comment>
<name>A0A5J4WM26_9EUKA</name>
<dbReference type="SUPFAM" id="SSF54001">
    <property type="entry name" value="Cysteine proteinases"/>
    <property type="match status" value="1"/>
</dbReference>
<evidence type="ECO:0000256" key="3">
    <source>
        <dbReference type="ARBA" id="ARBA00022801"/>
    </source>
</evidence>
<dbReference type="Gene3D" id="3.30.310.130">
    <property type="entry name" value="Ubiquitin-related"/>
    <property type="match status" value="1"/>
</dbReference>
<dbReference type="EMBL" id="SNRW01001715">
    <property type="protein sequence ID" value="KAA6395319.1"/>
    <property type="molecule type" value="Genomic_DNA"/>
</dbReference>
<feature type="compositionally biased region" description="Basic and acidic residues" evidence="5">
    <location>
        <begin position="190"/>
        <end position="235"/>
    </location>
</feature>
<proteinExistence type="inferred from homology"/>
<accession>A0A5J4WM26</accession>
<evidence type="ECO:0000256" key="4">
    <source>
        <dbReference type="ARBA" id="ARBA00022807"/>
    </source>
</evidence>
<dbReference type="Proteomes" id="UP000324800">
    <property type="component" value="Unassembled WGS sequence"/>
</dbReference>
<dbReference type="GO" id="GO:0006508">
    <property type="term" value="P:proteolysis"/>
    <property type="evidence" value="ECO:0007669"/>
    <property type="project" value="UniProtKB-KW"/>
</dbReference>
<dbReference type="GO" id="GO:0008234">
    <property type="term" value="F:cysteine-type peptidase activity"/>
    <property type="evidence" value="ECO:0007669"/>
    <property type="project" value="UniProtKB-KW"/>
</dbReference>
<keyword evidence="3" id="KW-0378">Hydrolase</keyword>
<dbReference type="PANTHER" id="PTHR46468:SF1">
    <property type="entry name" value="SENTRIN-SPECIFIC PROTEASE 8"/>
    <property type="match status" value="1"/>
</dbReference>
<feature type="domain" description="Ubiquitin-like protease family profile" evidence="6">
    <location>
        <begin position="63"/>
        <end position="468"/>
    </location>
</feature>
<dbReference type="Pfam" id="PF02902">
    <property type="entry name" value="Peptidase_C48"/>
    <property type="match status" value="2"/>
</dbReference>
<feature type="region of interest" description="Disordered" evidence="5">
    <location>
        <begin position="383"/>
        <end position="404"/>
    </location>
</feature>
<dbReference type="OrthoDB" id="1939479at2759"/>
<dbReference type="Gene3D" id="1.10.418.20">
    <property type="match status" value="2"/>
</dbReference>
<feature type="region of interest" description="Disordered" evidence="5">
    <location>
        <begin position="190"/>
        <end position="254"/>
    </location>
</feature>